<keyword evidence="8" id="KW-1185">Reference proteome</keyword>
<evidence type="ECO:0000313" key="8">
    <source>
        <dbReference type="Proteomes" id="UP000091967"/>
    </source>
</evidence>
<sequence length="373" mass="43581">MDHLFLLRANRRRGVLLAMGILVIFGLAVHSWLFYFPSTSDLAFRSSLSTPLPARLSENTPELMHHLWKPFLHDLNDTQFISKEGYKYKINSDNYKWRPLKKKLLILDVDTRLDKGAGAMMNTSSPLNADEMTGRTAGMMNHYLYAMIHGYDYQFIRAPNYRNRHGTWVKVPMIKEALKTHETVVFLDADAVFMYPEMPFEWLMRLWNITDKTLIAMSNDPDSPKNRDAKGKVMMNTGFIIARQSNRTQELFHDWNQCPTEKKYKGCEKWAMDWAHEQAAFSNYVRYDYNSTDDVRTIPCMDGNGSPYIGDKTCGGVFIRHHWFHKDYPANDLRQLLLDMLVKRIHAGFHHAQEQNFIDASHYTHPLNNMKNM</sequence>
<evidence type="ECO:0000256" key="4">
    <source>
        <dbReference type="ARBA" id="ARBA00022679"/>
    </source>
</evidence>
<gene>
    <name evidence="7" type="ORF">FPOA_09154</name>
</gene>
<feature type="transmembrane region" description="Helical" evidence="5">
    <location>
        <begin position="15"/>
        <end position="36"/>
    </location>
</feature>
<evidence type="ECO:0000256" key="2">
    <source>
        <dbReference type="ARBA" id="ARBA00007033"/>
    </source>
</evidence>
<dbReference type="OMA" id="HPIDAAN"/>
<keyword evidence="5" id="KW-0472">Membrane</keyword>
<evidence type="ECO:0000313" key="7">
    <source>
        <dbReference type="EMBL" id="OBS22831.1"/>
    </source>
</evidence>
<dbReference type="GO" id="GO:0016757">
    <property type="term" value="F:glycosyltransferase activity"/>
    <property type="evidence" value="ECO:0007669"/>
    <property type="project" value="UniProtKB-KW"/>
</dbReference>
<keyword evidence="4" id="KW-0808">Transferase</keyword>
<comment type="caution">
    <text evidence="7">The sequence shown here is derived from an EMBL/GenBank/DDBJ whole genome shotgun (WGS) entry which is preliminary data.</text>
</comment>
<evidence type="ECO:0000256" key="5">
    <source>
        <dbReference type="SAM" id="Phobius"/>
    </source>
</evidence>
<dbReference type="InterPro" id="IPR008630">
    <property type="entry name" value="Glyco_trans_34"/>
</dbReference>
<name>A0A1B8AR57_FUSPO</name>
<keyword evidence="3" id="KW-0328">Glycosyltransferase</keyword>
<dbReference type="PANTHER" id="PTHR31306:SF3">
    <property type="entry name" value="NUCLEOTIDE-DIPHOSPHO-SUGAR TRANSFERASE DOMAIN-CONTAINING PROTEIN"/>
    <property type="match status" value="1"/>
</dbReference>
<dbReference type="InterPro" id="IPR005069">
    <property type="entry name" value="Nucl-diP-sugar_transferase"/>
</dbReference>
<accession>A0A1B8AR57</accession>
<evidence type="ECO:0000256" key="3">
    <source>
        <dbReference type="ARBA" id="ARBA00022676"/>
    </source>
</evidence>
<dbReference type="PANTHER" id="PTHR31306">
    <property type="entry name" value="ALPHA-1,6-MANNOSYLTRANSFERASE MNN11-RELATED"/>
    <property type="match status" value="1"/>
</dbReference>
<dbReference type="Pfam" id="PF03407">
    <property type="entry name" value="Nucleotid_trans"/>
    <property type="match status" value="1"/>
</dbReference>
<dbReference type="Gene3D" id="3.90.550.10">
    <property type="entry name" value="Spore Coat Polysaccharide Biosynthesis Protein SpsA, Chain A"/>
    <property type="match status" value="1"/>
</dbReference>
<dbReference type="InterPro" id="IPR029044">
    <property type="entry name" value="Nucleotide-diphossugar_trans"/>
</dbReference>
<dbReference type="Proteomes" id="UP000091967">
    <property type="component" value="Unassembled WGS sequence"/>
</dbReference>
<feature type="domain" description="Nucleotide-diphospho-sugar transferase" evidence="6">
    <location>
        <begin position="167"/>
        <end position="290"/>
    </location>
</feature>
<proteinExistence type="inferred from homology"/>
<dbReference type="AlphaFoldDB" id="A0A1B8AR57"/>
<evidence type="ECO:0000256" key="1">
    <source>
        <dbReference type="ARBA" id="ARBA00005664"/>
    </source>
</evidence>
<comment type="similarity">
    <text evidence="2">Belongs to the glycosyltransferase 77 family.</text>
</comment>
<protein>
    <recommendedName>
        <fullName evidence="6">Nucleotide-diphospho-sugar transferase domain-containing protein</fullName>
    </recommendedName>
</protein>
<reference evidence="7 8" key="1">
    <citation type="submission" date="2016-06" db="EMBL/GenBank/DDBJ databases">
        <title>Living apart together: crosstalk between the core and supernumerary genomes in a fungal plant pathogen.</title>
        <authorList>
            <person name="Vanheule A."/>
            <person name="Audenaert K."/>
            <person name="Warris S."/>
            <person name="Van De Geest H."/>
            <person name="Schijlen E."/>
            <person name="Hofte M."/>
            <person name="De Saeger S."/>
            <person name="Haesaert G."/>
            <person name="Waalwijk C."/>
            <person name="Van Der Lee T."/>
        </authorList>
    </citation>
    <scope>NUCLEOTIDE SEQUENCE [LARGE SCALE GENOMIC DNA]</scope>
    <source>
        <strain evidence="7 8">2516</strain>
    </source>
</reference>
<keyword evidence="5" id="KW-0812">Transmembrane</keyword>
<dbReference type="EMBL" id="LYXU01000003">
    <property type="protein sequence ID" value="OBS22831.1"/>
    <property type="molecule type" value="Genomic_DNA"/>
</dbReference>
<dbReference type="GO" id="GO:0000139">
    <property type="term" value="C:Golgi membrane"/>
    <property type="evidence" value="ECO:0007669"/>
    <property type="project" value="TreeGrafter"/>
</dbReference>
<organism evidence="7 8">
    <name type="scientific">Fusarium poae</name>
    <dbReference type="NCBI Taxonomy" id="36050"/>
    <lineage>
        <taxon>Eukaryota</taxon>
        <taxon>Fungi</taxon>
        <taxon>Dikarya</taxon>
        <taxon>Ascomycota</taxon>
        <taxon>Pezizomycotina</taxon>
        <taxon>Sordariomycetes</taxon>
        <taxon>Hypocreomycetidae</taxon>
        <taxon>Hypocreales</taxon>
        <taxon>Nectriaceae</taxon>
        <taxon>Fusarium</taxon>
    </lineage>
</organism>
<evidence type="ECO:0000259" key="6">
    <source>
        <dbReference type="Pfam" id="PF03407"/>
    </source>
</evidence>
<keyword evidence="5" id="KW-1133">Transmembrane helix</keyword>
<comment type="similarity">
    <text evidence="1">Belongs to the glycosyltransferase 34 family.</text>
</comment>
<dbReference type="GO" id="GO:0006487">
    <property type="term" value="P:protein N-linked glycosylation"/>
    <property type="evidence" value="ECO:0007669"/>
    <property type="project" value="TreeGrafter"/>
</dbReference>